<accession>A0A1H5GAW3</accession>
<evidence type="ECO:0000256" key="1">
    <source>
        <dbReference type="SAM" id="Phobius"/>
    </source>
</evidence>
<evidence type="ECO:0000313" key="2">
    <source>
        <dbReference type="EMBL" id="SEE12634.1"/>
    </source>
</evidence>
<organism evidence="2 3">
    <name type="scientific">Pseudomonas migulae</name>
    <dbReference type="NCBI Taxonomy" id="78543"/>
    <lineage>
        <taxon>Bacteria</taxon>
        <taxon>Pseudomonadati</taxon>
        <taxon>Pseudomonadota</taxon>
        <taxon>Gammaproteobacteria</taxon>
        <taxon>Pseudomonadales</taxon>
        <taxon>Pseudomonadaceae</taxon>
        <taxon>Pseudomonas</taxon>
    </lineage>
</organism>
<name>A0A1H5GAW3_9PSED</name>
<protein>
    <submittedName>
        <fullName evidence="2">Pilus assembly protein Flp/PilA</fullName>
    </submittedName>
</protein>
<sequence>MDFAQSPPMYFLSRMTDEVRYKKMNLQTIRTSITRFAKDEDGLTIVEYAVAGGLVTVAVAAMFILLGGAVNTRITALCAAVKGAAC</sequence>
<dbReference type="EMBL" id="FNTY01000002">
    <property type="protein sequence ID" value="SEE12634.1"/>
    <property type="molecule type" value="Genomic_DNA"/>
</dbReference>
<proteinExistence type="predicted"/>
<gene>
    <name evidence="2" type="ORF">SAMN04490194_1095</name>
</gene>
<feature type="transmembrane region" description="Helical" evidence="1">
    <location>
        <begin position="45"/>
        <end position="66"/>
    </location>
</feature>
<dbReference type="Proteomes" id="UP000198985">
    <property type="component" value="Unassembled WGS sequence"/>
</dbReference>
<dbReference type="AlphaFoldDB" id="A0A1H5GAW3"/>
<reference evidence="2 3" key="1">
    <citation type="submission" date="2016-10" db="EMBL/GenBank/DDBJ databases">
        <authorList>
            <person name="de Groot N.N."/>
        </authorList>
    </citation>
    <scope>NUCLEOTIDE SEQUENCE [LARGE SCALE GENOMIC DNA]</scope>
    <source>
        <strain evidence="2 3">BS3662</strain>
    </source>
</reference>
<keyword evidence="1" id="KW-0812">Transmembrane</keyword>
<keyword evidence="1" id="KW-1133">Transmembrane helix</keyword>
<keyword evidence="1" id="KW-0472">Membrane</keyword>
<evidence type="ECO:0000313" key="3">
    <source>
        <dbReference type="Proteomes" id="UP000198985"/>
    </source>
</evidence>